<accession>A0ABR0US79</accession>
<reference evidence="1 2" key="1">
    <citation type="journal article" date="2021" name="Comput. Struct. Biotechnol. J.">
        <title>De novo genome assembly of the potent medicinal plant Rehmannia glutinosa using nanopore technology.</title>
        <authorList>
            <person name="Ma L."/>
            <person name="Dong C."/>
            <person name="Song C."/>
            <person name="Wang X."/>
            <person name="Zheng X."/>
            <person name="Niu Y."/>
            <person name="Chen S."/>
            <person name="Feng W."/>
        </authorList>
    </citation>
    <scope>NUCLEOTIDE SEQUENCE [LARGE SCALE GENOMIC DNA]</scope>
    <source>
        <strain evidence="1">DH-2019</strain>
    </source>
</reference>
<gene>
    <name evidence="1" type="ORF">DH2020_040691</name>
</gene>
<evidence type="ECO:0000313" key="1">
    <source>
        <dbReference type="EMBL" id="KAK6125569.1"/>
    </source>
</evidence>
<evidence type="ECO:0000313" key="2">
    <source>
        <dbReference type="Proteomes" id="UP001318860"/>
    </source>
</evidence>
<comment type="caution">
    <text evidence="1">The sequence shown here is derived from an EMBL/GenBank/DDBJ whole genome shotgun (WGS) entry which is preliminary data.</text>
</comment>
<sequence>MRITFGLQDYVPETNAHYDAIVITVMLANLVVRRVLVHTGSAVDIIFMKASEELQIDASQIVPVTVPLVGFMGEAVKTHDNME</sequence>
<organism evidence="1 2">
    <name type="scientific">Rehmannia glutinosa</name>
    <name type="common">Chinese foxglove</name>
    <dbReference type="NCBI Taxonomy" id="99300"/>
    <lineage>
        <taxon>Eukaryota</taxon>
        <taxon>Viridiplantae</taxon>
        <taxon>Streptophyta</taxon>
        <taxon>Embryophyta</taxon>
        <taxon>Tracheophyta</taxon>
        <taxon>Spermatophyta</taxon>
        <taxon>Magnoliopsida</taxon>
        <taxon>eudicotyledons</taxon>
        <taxon>Gunneridae</taxon>
        <taxon>Pentapetalae</taxon>
        <taxon>asterids</taxon>
        <taxon>lamiids</taxon>
        <taxon>Lamiales</taxon>
        <taxon>Orobanchaceae</taxon>
        <taxon>Rehmannieae</taxon>
        <taxon>Rehmannia</taxon>
    </lineage>
</organism>
<dbReference type="Proteomes" id="UP001318860">
    <property type="component" value="Unassembled WGS sequence"/>
</dbReference>
<keyword evidence="2" id="KW-1185">Reference proteome</keyword>
<name>A0ABR0US79_REHGL</name>
<dbReference type="EMBL" id="JABTTQ020002192">
    <property type="protein sequence ID" value="KAK6125569.1"/>
    <property type="molecule type" value="Genomic_DNA"/>
</dbReference>
<dbReference type="PANTHER" id="PTHR33240:SF8">
    <property type="entry name" value="OS03G0439900 PROTEIN"/>
    <property type="match status" value="1"/>
</dbReference>
<dbReference type="PANTHER" id="PTHR33240">
    <property type="entry name" value="OS08G0508500 PROTEIN"/>
    <property type="match status" value="1"/>
</dbReference>
<proteinExistence type="predicted"/>
<protein>
    <submittedName>
        <fullName evidence="1">Uncharacterized protein</fullName>
    </submittedName>
</protein>